<evidence type="ECO:0000256" key="1">
    <source>
        <dbReference type="ARBA" id="ARBA00022553"/>
    </source>
</evidence>
<dbReference type="SMART" id="SM00448">
    <property type="entry name" value="REC"/>
    <property type="match status" value="1"/>
</dbReference>
<dbReference type="PRINTS" id="PR00038">
    <property type="entry name" value="HTHLUXR"/>
</dbReference>
<feature type="domain" description="HTH luxR-type" evidence="4">
    <location>
        <begin position="158"/>
        <end position="223"/>
    </location>
</feature>
<dbReference type="InterPro" id="IPR058245">
    <property type="entry name" value="NreC/VraR/RcsB-like_REC"/>
</dbReference>
<reference evidence="6" key="1">
    <citation type="submission" date="2023-08" db="EMBL/GenBank/DDBJ databases">
        <authorList>
            <person name="Messyasz A."/>
            <person name="Mannisto M.K."/>
            <person name="Kerkhof L.J."/>
            <person name="Haggblom M."/>
        </authorList>
    </citation>
    <scope>NUCLEOTIDE SEQUENCE</scope>
    <source>
        <strain evidence="6">M8UP39</strain>
    </source>
</reference>
<organism evidence="6">
    <name type="scientific">Tunturiibacter gelidiferens</name>
    <dbReference type="NCBI Taxonomy" id="3069689"/>
    <lineage>
        <taxon>Bacteria</taxon>
        <taxon>Pseudomonadati</taxon>
        <taxon>Acidobacteriota</taxon>
        <taxon>Terriglobia</taxon>
        <taxon>Terriglobales</taxon>
        <taxon>Acidobacteriaceae</taxon>
        <taxon>Tunturiibacter</taxon>
    </lineage>
</organism>
<sequence length="229" mass="25540">MASTNIPGQSYAGKRTVFVVDDHPLLRQGLALLINQQRDLEVCGEAEEAQAAMQAISQKKPDIMIVDISLNGPDGLDLLKNIRASHPDLPILVLSMHDEAIYAERALRARANGYIMKQEATEKVLIAVRRILGGEVYLSDRMANKMLQQYIGGSPAALHSRISTLSDRELEVFCLIGEGRGTREIAEELHLSIKTVETYQAHIKEKLRLHSGRELIQHAIQWKIDEKTG</sequence>
<dbReference type="PANTHER" id="PTHR43214">
    <property type="entry name" value="TWO-COMPONENT RESPONSE REGULATOR"/>
    <property type="match status" value="1"/>
</dbReference>
<dbReference type="InterPro" id="IPR039420">
    <property type="entry name" value="WalR-like"/>
</dbReference>
<reference evidence="6" key="2">
    <citation type="journal article" date="2024" name="Environ. Microbiol.">
        <title>Genome analysis and description of Tunturibacter gen. nov. expands the diversity of Terriglobia in tundra soils.</title>
        <authorList>
            <person name="Messyasz A."/>
            <person name="Mannisto M.K."/>
            <person name="Kerkhof L.J."/>
            <person name="Haggblom M.M."/>
        </authorList>
    </citation>
    <scope>NUCLEOTIDE SEQUENCE</scope>
    <source>
        <strain evidence="6">M8UP39</strain>
    </source>
</reference>
<dbReference type="PROSITE" id="PS50110">
    <property type="entry name" value="RESPONSE_REGULATORY"/>
    <property type="match status" value="1"/>
</dbReference>
<keyword evidence="2" id="KW-0238">DNA-binding</keyword>
<dbReference type="SUPFAM" id="SSF46894">
    <property type="entry name" value="C-terminal effector domain of the bipartite response regulators"/>
    <property type="match status" value="1"/>
</dbReference>
<dbReference type="PROSITE" id="PS00622">
    <property type="entry name" value="HTH_LUXR_1"/>
    <property type="match status" value="1"/>
</dbReference>
<dbReference type="Gene3D" id="3.40.50.2300">
    <property type="match status" value="1"/>
</dbReference>
<dbReference type="AlphaFoldDB" id="A0AAU7Z155"/>
<dbReference type="CDD" id="cd06170">
    <property type="entry name" value="LuxR_C_like"/>
    <property type="match status" value="1"/>
</dbReference>
<dbReference type="GO" id="GO:0003677">
    <property type="term" value="F:DNA binding"/>
    <property type="evidence" value="ECO:0007669"/>
    <property type="project" value="UniProtKB-KW"/>
</dbReference>
<protein>
    <submittedName>
        <fullName evidence="6">Response regulator transcription factor</fullName>
    </submittedName>
</protein>
<evidence type="ECO:0000256" key="3">
    <source>
        <dbReference type="PROSITE-ProRule" id="PRU00169"/>
    </source>
</evidence>
<dbReference type="PANTHER" id="PTHR43214:SF43">
    <property type="entry name" value="TWO-COMPONENT RESPONSE REGULATOR"/>
    <property type="match status" value="1"/>
</dbReference>
<evidence type="ECO:0000259" key="5">
    <source>
        <dbReference type="PROSITE" id="PS50110"/>
    </source>
</evidence>
<dbReference type="InterPro" id="IPR000792">
    <property type="entry name" value="Tscrpt_reg_LuxR_C"/>
</dbReference>
<dbReference type="SUPFAM" id="SSF52172">
    <property type="entry name" value="CheY-like"/>
    <property type="match status" value="1"/>
</dbReference>
<dbReference type="CDD" id="cd17535">
    <property type="entry name" value="REC_NarL-like"/>
    <property type="match status" value="1"/>
</dbReference>
<dbReference type="KEGG" id="tgi:RBB81_01735"/>
<feature type="modified residue" description="4-aspartylphosphate" evidence="3">
    <location>
        <position position="67"/>
    </location>
</feature>
<proteinExistence type="predicted"/>
<dbReference type="InterPro" id="IPR016032">
    <property type="entry name" value="Sig_transdc_resp-reg_C-effctor"/>
</dbReference>
<dbReference type="PROSITE" id="PS50043">
    <property type="entry name" value="HTH_LUXR_2"/>
    <property type="match status" value="1"/>
</dbReference>
<dbReference type="Pfam" id="PF00072">
    <property type="entry name" value="Response_reg"/>
    <property type="match status" value="1"/>
</dbReference>
<dbReference type="RefSeq" id="WP_353072499.1">
    <property type="nucleotide sequence ID" value="NZ_CP132938.1"/>
</dbReference>
<gene>
    <name evidence="6" type="ORF">RBB81_01735</name>
</gene>
<dbReference type="EMBL" id="CP132938">
    <property type="protein sequence ID" value="XCB22665.1"/>
    <property type="molecule type" value="Genomic_DNA"/>
</dbReference>
<dbReference type="GO" id="GO:0006355">
    <property type="term" value="P:regulation of DNA-templated transcription"/>
    <property type="evidence" value="ECO:0007669"/>
    <property type="project" value="InterPro"/>
</dbReference>
<dbReference type="InterPro" id="IPR001789">
    <property type="entry name" value="Sig_transdc_resp-reg_receiver"/>
</dbReference>
<name>A0AAU7Z155_9BACT</name>
<dbReference type="InterPro" id="IPR011006">
    <property type="entry name" value="CheY-like_superfamily"/>
</dbReference>
<feature type="domain" description="Response regulatory" evidence="5">
    <location>
        <begin position="16"/>
        <end position="132"/>
    </location>
</feature>
<keyword evidence="1 3" id="KW-0597">Phosphoprotein</keyword>
<dbReference type="SMART" id="SM00421">
    <property type="entry name" value="HTH_LUXR"/>
    <property type="match status" value="1"/>
</dbReference>
<accession>A0AAU7Z155</accession>
<dbReference type="Pfam" id="PF00196">
    <property type="entry name" value="GerE"/>
    <property type="match status" value="1"/>
</dbReference>
<evidence type="ECO:0000256" key="2">
    <source>
        <dbReference type="ARBA" id="ARBA00023125"/>
    </source>
</evidence>
<evidence type="ECO:0000259" key="4">
    <source>
        <dbReference type="PROSITE" id="PS50043"/>
    </source>
</evidence>
<evidence type="ECO:0000313" key="6">
    <source>
        <dbReference type="EMBL" id="XCB22665.1"/>
    </source>
</evidence>
<dbReference type="GO" id="GO:0000160">
    <property type="term" value="P:phosphorelay signal transduction system"/>
    <property type="evidence" value="ECO:0007669"/>
    <property type="project" value="InterPro"/>
</dbReference>